<protein>
    <submittedName>
        <fullName evidence="1 2">CDP-glycerol glycerophosphotransferase</fullName>
    </submittedName>
</protein>
<dbReference type="Pfam" id="PF04464">
    <property type="entry name" value="Glyphos_transf"/>
    <property type="match status" value="1"/>
</dbReference>
<name>A0AAW7Z3L6_9ALTE</name>
<organism evidence="2 4">
    <name type="scientific">Alteromonas stellipolaris</name>
    <dbReference type="NCBI Taxonomy" id="233316"/>
    <lineage>
        <taxon>Bacteria</taxon>
        <taxon>Pseudomonadati</taxon>
        <taxon>Pseudomonadota</taxon>
        <taxon>Gammaproteobacteria</taxon>
        <taxon>Alteromonadales</taxon>
        <taxon>Alteromonadaceae</taxon>
        <taxon>Alteromonas/Salinimonas group</taxon>
        <taxon>Alteromonas</taxon>
    </lineage>
</organism>
<dbReference type="RefSeq" id="WP_057794955.1">
    <property type="nucleotide sequence ID" value="NZ_CAXIBE010000074.1"/>
</dbReference>
<dbReference type="Gene3D" id="3.40.50.12580">
    <property type="match status" value="1"/>
</dbReference>
<sequence length="358" mass="41506">MLGKVLFDVQHLYYLPQYIPVARTLLKAGVLCEFVLHQELGLDALKQEVIEKEGFQFQFISNKDETLSLYSKSNADWIVFGNRPYFNAEQKKHITSRLALMLHGIGPKACYYDVSEFPFDVRFVEGESRLERLKEMYPDRHFINSGYAKLDPIFNETEQLIDLSALGLDSIKPTVLYAPTFFPSSIECFPPHWPETLSNVNIIVKPHFFSLTKPKYKSQKQRVEAWGRYENVYLANAKDFDLLPFMQIADIMLSDASSAIFEFASIDRPIVWCDFFHTRWNYSGLFNFRLKKRLDPDIALFNQISHRASNAFQANMLIVECLKQPMELSVNRKKITQEMVGITDGQCSNRIAEYLTTQ</sequence>
<dbReference type="EMBL" id="JAUOQI010000005">
    <property type="protein sequence ID" value="MDO6577650.1"/>
    <property type="molecule type" value="Genomic_DNA"/>
</dbReference>
<dbReference type="Proteomes" id="UP000056750">
    <property type="component" value="Chromosome"/>
</dbReference>
<gene>
    <name evidence="1" type="ORF">AVL57_01490</name>
    <name evidence="2" type="ORF">Q4527_09605</name>
</gene>
<evidence type="ECO:0000313" key="1">
    <source>
        <dbReference type="EMBL" id="AMJ72768.1"/>
    </source>
</evidence>
<dbReference type="KEGG" id="asq:AVL57_01490"/>
<dbReference type="GO" id="GO:0047355">
    <property type="term" value="F:CDP-glycerol glycerophosphotransferase activity"/>
    <property type="evidence" value="ECO:0007669"/>
    <property type="project" value="InterPro"/>
</dbReference>
<keyword evidence="3" id="KW-1185">Reference proteome</keyword>
<evidence type="ECO:0000313" key="2">
    <source>
        <dbReference type="EMBL" id="MDO6577650.1"/>
    </source>
</evidence>
<reference evidence="2" key="2">
    <citation type="submission" date="2023-07" db="EMBL/GenBank/DDBJ databases">
        <title>Genome content predicts the carbon catabolic preferences of heterotrophic bacteria.</title>
        <authorList>
            <person name="Gralka M."/>
        </authorList>
    </citation>
    <scope>NUCLEOTIDE SEQUENCE</scope>
    <source>
        <strain evidence="2">F2M12</strain>
    </source>
</reference>
<accession>A0AAW7Z3L6</accession>
<dbReference type="InterPro" id="IPR043148">
    <property type="entry name" value="TagF_C"/>
</dbReference>
<dbReference type="InterPro" id="IPR007554">
    <property type="entry name" value="Glycerophosphate_synth"/>
</dbReference>
<dbReference type="AlphaFoldDB" id="A0AAW7Z3L6"/>
<dbReference type="EMBL" id="CP013926">
    <property type="protein sequence ID" value="AMJ72768.1"/>
    <property type="molecule type" value="Genomic_DNA"/>
</dbReference>
<evidence type="ECO:0000313" key="4">
    <source>
        <dbReference type="Proteomes" id="UP001170717"/>
    </source>
</evidence>
<proteinExistence type="predicted"/>
<evidence type="ECO:0000313" key="3">
    <source>
        <dbReference type="Proteomes" id="UP000056750"/>
    </source>
</evidence>
<dbReference type="SUPFAM" id="SSF53756">
    <property type="entry name" value="UDP-Glycosyltransferase/glycogen phosphorylase"/>
    <property type="match status" value="1"/>
</dbReference>
<dbReference type="Proteomes" id="UP001170717">
    <property type="component" value="Unassembled WGS sequence"/>
</dbReference>
<dbReference type="GO" id="GO:0016020">
    <property type="term" value="C:membrane"/>
    <property type="evidence" value="ECO:0007669"/>
    <property type="project" value="InterPro"/>
</dbReference>
<reference evidence="1 3" key="1">
    <citation type="submission" date="2015-12" db="EMBL/GenBank/DDBJ databases">
        <title>Intraspecies pangenome expansion in the marine bacterium Alteromonas.</title>
        <authorList>
            <person name="Lopez-Perez M."/>
            <person name="Rodriguez-Valera F."/>
        </authorList>
    </citation>
    <scope>NUCLEOTIDE SEQUENCE [LARGE SCALE GENOMIC DNA]</scope>
    <source>
        <strain evidence="1 3">LMG 21861</strain>
    </source>
</reference>